<proteinExistence type="predicted"/>
<reference evidence="3" key="1">
    <citation type="submission" date="2020-10" db="EMBL/GenBank/DDBJ databases">
        <authorList>
            <person name="Gilroy R."/>
        </authorList>
    </citation>
    <scope>NUCLEOTIDE SEQUENCE</scope>
    <source>
        <strain evidence="3">1748</strain>
    </source>
</reference>
<evidence type="ECO:0000313" key="4">
    <source>
        <dbReference type="Proteomes" id="UP000823629"/>
    </source>
</evidence>
<dbReference type="AlphaFoldDB" id="A0A9D9GLF2"/>
<sequence>MDDFFKRCGIGIAVIVFSPLWIAFFALVILYASLNLILSPLKMLFYLVLKKQNYSIRSSYDEQAERILKQLQSPQPPVNNNIPGYMFTNAPTTSFTSIKSGTTYQAPNQPSFNNNFQNNIPNINPYNNPNNFYSNQNYQNYQNPSYPNQTPNFPNSFPPQNNFPNQNNQVNGFNYPNNNPNNNENNGGQN</sequence>
<reference evidence="3" key="2">
    <citation type="journal article" date="2021" name="PeerJ">
        <title>Extensive microbial diversity within the chicken gut microbiome revealed by metagenomics and culture.</title>
        <authorList>
            <person name="Gilroy R."/>
            <person name="Ravi A."/>
            <person name="Getino M."/>
            <person name="Pursley I."/>
            <person name="Horton D.L."/>
            <person name="Alikhan N.F."/>
            <person name="Baker D."/>
            <person name="Gharbi K."/>
            <person name="Hall N."/>
            <person name="Watson M."/>
            <person name="Adriaenssens E.M."/>
            <person name="Foster-Nyarko E."/>
            <person name="Jarju S."/>
            <person name="Secka A."/>
            <person name="Antonio M."/>
            <person name="Oren A."/>
            <person name="Chaudhuri R.R."/>
            <person name="La Ragione R."/>
            <person name="Hildebrand F."/>
            <person name="Pallen M.J."/>
        </authorList>
    </citation>
    <scope>NUCLEOTIDE SEQUENCE</scope>
    <source>
        <strain evidence="3">1748</strain>
    </source>
</reference>
<evidence type="ECO:0000313" key="3">
    <source>
        <dbReference type="EMBL" id="MBO8414172.1"/>
    </source>
</evidence>
<gene>
    <name evidence="3" type="ORF">IAC78_01645</name>
</gene>
<dbReference type="Proteomes" id="UP000823629">
    <property type="component" value="Unassembled WGS sequence"/>
</dbReference>
<dbReference type="EMBL" id="JADING010000048">
    <property type="protein sequence ID" value="MBO8414172.1"/>
    <property type="molecule type" value="Genomic_DNA"/>
</dbReference>
<comment type="caution">
    <text evidence="3">The sequence shown here is derived from an EMBL/GenBank/DDBJ whole genome shotgun (WGS) entry which is preliminary data.</text>
</comment>
<keyword evidence="2" id="KW-0812">Transmembrane</keyword>
<keyword evidence="2" id="KW-0472">Membrane</keyword>
<feature type="transmembrane region" description="Helical" evidence="2">
    <location>
        <begin position="20"/>
        <end position="49"/>
    </location>
</feature>
<organism evidence="3 4">
    <name type="scientific">Candidatus Scatoplasma merdavium</name>
    <dbReference type="NCBI Taxonomy" id="2840932"/>
    <lineage>
        <taxon>Bacteria</taxon>
        <taxon>Bacillati</taxon>
        <taxon>Bacillota</taxon>
        <taxon>Bacilli</taxon>
        <taxon>Bacillales</taxon>
        <taxon>Candidatus Scatoplasma</taxon>
    </lineage>
</organism>
<evidence type="ECO:0000256" key="2">
    <source>
        <dbReference type="SAM" id="Phobius"/>
    </source>
</evidence>
<accession>A0A9D9GLF2</accession>
<keyword evidence="2" id="KW-1133">Transmembrane helix</keyword>
<name>A0A9D9GLF2_9BACL</name>
<feature type="region of interest" description="Disordered" evidence="1">
    <location>
        <begin position="118"/>
        <end position="190"/>
    </location>
</feature>
<evidence type="ECO:0000256" key="1">
    <source>
        <dbReference type="SAM" id="MobiDB-lite"/>
    </source>
</evidence>
<protein>
    <submittedName>
        <fullName evidence="3">Uncharacterized protein</fullName>
    </submittedName>
</protein>